<comment type="caution">
    <text evidence="2">The sequence shown here is derived from an EMBL/GenBank/DDBJ whole genome shotgun (WGS) entry which is preliminary data.</text>
</comment>
<dbReference type="Proteomes" id="UP000178176">
    <property type="component" value="Unassembled WGS sequence"/>
</dbReference>
<sequence length="778" mass="81925">MALTVTTDLVQITAADSLTGWTQIGGTDANETDYFAQGTACVSLSYNTGSERGSTFDIGAGATLNFSTTHAGKLIYIWMRCAVPSLIGTRASGAMKILLGSGTTIPTLSAGVWSAWYVDGSDTILGTDGWKCYIIDPRKTASQTFGGGVDLTAIRHFGGTMTTTASVKGNPYGIDQIMYGFGELRARGTNTVEGAGFKEMSDADFGTIANRYGIITEKEGVFYVQGRLVLGSTTADQPLTFTSQNEVLVWNYPVYYDGTSETPCMNDARDDGTPYFGIDIVGNSGASGNTSVTFGAKVGTGDTAKGRSGPLFIGSRAPTRFDGDDGQVETVLIYGTTFSKFRAGIDLSGNAASDEFDGNTITESGSLQAGPVELRNCTFINNLGGTYKTFEDFINARASGAEALTTADPRYDWDATLNGSNLSIPSASAGYIELLDPGASDRREVVKIVADVVGNDDHYAEAIVRWPSGGASQGALGVCIRMATSTTENYYYLKADLLNSQVTLIRTDTGSDTTIAGPTSVTFLEDTDYLLSLRGDGTTIEGFVSGNSAVTKVSATGQSSYQTNRRVGIRGDAEADQTGDAPRLSRFGAGPETLPLGAVVMPVTASQDVKYCSFINNARTTSITDADTHAYTGHSFSGNMVGLRNRSGGSVIVNVTDGASPSPVENEASGTTTINNTVTLEVNNPNPNFVGARVRIEADAGGPEVEGTQLMSEEAVDVAGEYKATQDYSFISDQPVIIKARKVGFLPFETTGTITNDGLTATVVWQVDTISDRIVSST</sequence>
<gene>
    <name evidence="2" type="ORF">A2876_03665</name>
</gene>
<feature type="region of interest" description="Disordered" evidence="1">
    <location>
        <begin position="569"/>
        <end position="589"/>
    </location>
</feature>
<dbReference type="EMBL" id="MEXH01000003">
    <property type="protein sequence ID" value="OGC92910.1"/>
    <property type="molecule type" value="Genomic_DNA"/>
</dbReference>
<reference evidence="2 3" key="1">
    <citation type="journal article" date="2016" name="Nat. Commun.">
        <title>Thousands of microbial genomes shed light on interconnected biogeochemical processes in an aquifer system.</title>
        <authorList>
            <person name="Anantharaman K."/>
            <person name="Brown C.T."/>
            <person name="Hug L.A."/>
            <person name="Sharon I."/>
            <person name="Castelle C.J."/>
            <person name="Probst A.J."/>
            <person name="Thomas B.C."/>
            <person name="Singh A."/>
            <person name="Wilkins M.J."/>
            <person name="Karaoz U."/>
            <person name="Brodie E.L."/>
            <person name="Williams K.H."/>
            <person name="Hubbard S.S."/>
            <person name="Banfield J.F."/>
        </authorList>
    </citation>
    <scope>NUCLEOTIDE SEQUENCE [LARGE SCALE GENOMIC DNA]</scope>
</reference>
<organism evidence="2 3">
    <name type="scientific">Candidatus Amesbacteria bacterium RIFCSPHIGHO2_01_FULL_48_32b</name>
    <dbReference type="NCBI Taxonomy" id="1797253"/>
    <lineage>
        <taxon>Bacteria</taxon>
        <taxon>Candidatus Amesiibacteriota</taxon>
    </lineage>
</organism>
<evidence type="ECO:0000256" key="1">
    <source>
        <dbReference type="SAM" id="MobiDB-lite"/>
    </source>
</evidence>
<evidence type="ECO:0000313" key="3">
    <source>
        <dbReference type="Proteomes" id="UP000178176"/>
    </source>
</evidence>
<evidence type="ECO:0000313" key="2">
    <source>
        <dbReference type="EMBL" id="OGC92910.1"/>
    </source>
</evidence>
<dbReference type="AlphaFoldDB" id="A0A1F4YFY0"/>
<dbReference type="Gene3D" id="2.60.120.560">
    <property type="entry name" value="Exo-inulinase, domain 1"/>
    <property type="match status" value="1"/>
</dbReference>
<protein>
    <submittedName>
        <fullName evidence="2">Uncharacterized protein</fullName>
    </submittedName>
</protein>
<accession>A0A1F4YFY0</accession>
<proteinExistence type="predicted"/>
<name>A0A1F4YFY0_9BACT</name>